<feature type="domain" description="CENP-V/GFA" evidence="5">
    <location>
        <begin position="8"/>
        <end position="120"/>
    </location>
</feature>
<dbReference type="Proteomes" id="UP001431221">
    <property type="component" value="Unassembled WGS sequence"/>
</dbReference>
<dbReference type="EMBL" id="JALNMJ010000014">
    <property type="protein sequence ID" value="MCK7614253.1"/>
    <property type="molecule type" value="Genomic_DNA"/>
</dbReference>
<reference evidence="6" key="1">
    <citation type="submission" date="2022-04" db="EMBL/GenBank/DDBJ databases">
        <title>Roseibium sp. CAU 1639 isolated from mud.</title>
        <authorList>
            <person name="Kim W."/>
        </authorList>
    </citation>
    <scope>NUCLEOTIDE SEQUENCE</scope>
    <source>
        <strain evidence="6">CAU 1639</strain>
    </source>
</reference>
<dbReference type="Gene3D" id="3.90.1590.10">
    <property type="entry name" value="glutathione-dependent formaldehyde- activating enzyme (gfa)"/>
    <property type="match status" value="1"/>
</dbReference>
<keyword evidence="3" id="KW-0862">Zinc</keyword>
<evidence type="ECO:0000256" key="1">
    <source>
        <dbReference type="ARBA" id="ARBA00005495"/>
    </source>
</evidence>
<dbReference type="RefSeq" id="WP_248156724.1">
    <property type="nucleotide sequence ID" value="NZ_JALNMJ010000014.1"/>
</dbReference>
<gene>
    <name evidence="6" type="ORF">M0H32_18945</name>
</gene>
<evidence type="ECO:0000256" key="3">
    <source>
        <dbReference type="ARBA" id="ARBA00022833"/>
    </source>
</evidence>
<dbReference type="PANTHER" id="PTHR33337">
    <property type="entry name" value="GFA DOMAIN-CONTAINING PROTEIN"/>
    <property type="match status" value="1"/>
</dbReference>
<accession>A0ABT0GXU0</accession>
<name>A0ABT0GXU0_9HYPH</name>
<dbReference type="InterPro" id="IPR006913">
    <property type="entry name" value="CENP-V/GFA"/>
</dbReference>
<proteinExistence type="inferred from homology"/>
<dbReference type="Pfam" id="PF04828">
    <property type="entry name" value="GFA"/>
    <property type="match status" value="1"/>
</dbReference>
<dbReference type="SUPFAM" id="SSF51316">
    <property type="entry name" value="Mss4-like"/>
    <property type="match status" value="1"/>
</dbReference>
<comment type="caution">
    <text evidence="6">The sequence shown here is derived from an EMBL/GenBank/DDBJ whole genome shotgun (WGS) entry which is preliminary data.</text>
</comment>
<keyword evidence="4" id="KW-0456">Lyase</keyword>
<sequence length="169" mass="18151">MVEEKGVHTGGCQCGAVRFRVDGRLGKASICHCRMCQKAFGGFYAPLVSVAEDRDLTWTRGAPSYFQSSNTVKRGFCSACGTPLTYEAPDGVALAIGAFDDASKIAPVIQYGVEGKLPYTDHMAAIPARTTEDDFQALEFLASIVSYQHPDHDTDTWPPVTPGNSAPSE</sequence>
<evidence type="ECO:0000313" key="7">
    <source>
        <dbReference type="Proteomes" id="UP001431221"/>
    </source>
</evidence>
<dbReference type="PANTHER" id="PTHR33337:SF40">
    <property type="entry name" value="CENP-V_GFA DOMAIN-CONTAINING PROTEIN-RELATED"/>
    <property type="match status" value="1"/>
</dbReference>
<protein>
    <submittedName>
        <fullName evidence="6">GFA family protein</fullName>
    </submittedName>
</protein>
<evidence type="ECO:0000256" key="4">
    <source>
        <dbReference type="ARBA" id="ARBA00023239"/>
    </source>
</evidence>
<evidence type="ECO:0000313" key="6">
    <source>
        <dbReference type="EMBL" id="MCK7614253.1"/>
    </source>
</evidence>
<evidence type="ECO:0000259" key="5">
    <source>
        <dbReference type="PROSITE" id="PS51891"/>
    </source>
</evidence>
<comment type="similarity">
    <text evidence="1">Belongs to the Gfa family.</text>
</comment>
<keyword evidence="2" id="KW-0479">Metal-binding</keyword>
<organism evidence="6 7">
    <name type="scientific">Roseibium sediminicola</name>
    <dbReference type="NCBI Taxonomy" id="2933272"/>
    <lineage>
        <taxon>Bacteria</taxon>
        <taxon>Pseudomonadati</taxon>
        <taxon>Pseudomonadota</taxon>
        <taxon>Alphaproteobacteria</taxon>
        <taxon>Hyphomicrobiales</taxon>
        <taxon>Stappiaceae</taxon>
        <taxon>Roseibium</taxon>
    </lineage>
</organism>
<dbReference type="InterPro" id="IPR011057">
    <property type="entry name" value="Mss4-like_sf"/>
</dbReference>
<dbReference type="PROSITE" id="PS51891">
    <property type="entry name" value="CENP_V_GFA"/>
    <property type="match status" value="1"/>
</dbReference>
<keyword evidence="7" id="KW-1185">Reference proteome</keyword>
<evidence type="ECO:0000256" key="2">
    <source>
        <dbReference type="ARBA" id="ARBA00022723"/>
    </source>
</evidence>